<dbReference type="RefSeq" id="WP_046858640.1">
    <property type="nucleotide sequence ID" value="NZ_CP011412.1"/>
</dbReference>
<keyword evidence="2" id="KW-1185">Reference proteome</keyword>
<name>A0A0F7JWF6_9GAMM</name>
<dbReference type="Proteomes" id="UP000034410">
    <property type="component" value="Chromosome"/>
</dbReference>
<dbReference type="AlphaFoldDB" id="A0A0F7JWF6"/>
<organism evidence="1 2">
    <name type="scientific">Sedimenticola thiotaurini</name>
    <dbReference type="NCBI Taxonomy" id="1543721"/>
    <lineage>
        <taxon>Bacteria</taxon>
        <taxon>Pseudomonadati</taxon>
        <taxon>Pseudomonadota</taxon>
        <taxon>Gammaproteobacteria</taxon>
        <taxon>Chromatiales</taxon>
        <taxon>Sedimenticolaceae</taxon>
        <taxon>Sedimenticola</taxon>
    </lineage>
</organism>
<gene>
    <name evidence="1" type="ORF">AAY24_04275</name>
</gene>
<accession>A0A0F7JWF6</accession>
<protein>
    <submittedName>
        <fullName evidence="1">Uncharacterized protein</fullName>
    </submittedName>
</protein>
<evidence type="ECO:0000313" key="2">
    <source>
        <dbReference type="Proteomes" id="UP000034410"/>
    </source>
</evidence>
<sequence>MYSLIHHPDSNIRQAFLSGYEKIQSPCPECQKQHLTVQETLIAWESAPHIPVHTHQDESGVHVWILGHIEGLDKELSPAVFLLERYGKKVMKVVLATPASLYLCFTTMIS</sequence>
<proteinExistence type="predicted"/>
<evidence type="ECO:0000313" key="1">
    <source>
        <dbReference type="EMBL" id="AKH19704.1"/>
    </source>
</evidence>
<dbReference type="EMBL" id="CP011412">
    <property type="protein sequence ID" value="AKH19704.1"/>
    <property type="molecule type" value="Genomic_DNA"/>
</dbReference>
<dbReference type="KEGG" id="seds:AAY24_04275"/>
<reference evidence="1 2" key="1">
    <citation type="journal article" date="2015" name="Genome Announc.">
        <title>Complete Genome Sequence of Sedimenticola thiotaurini Strain SIP-G1, a Polyphosphate- and Polyhydroxyalkanoate-Accumulating Sulfur-Oxidizing Gammaproteobacterium Isolated from Salt Marsh Sediments.</title>
        <authorList>
            <person name="Flood B.E."/>
            <person name="Jones D.S."/>
            <person name="Bailey J.V."/>
        </authorList>
    </citation>
    <scope>NUCLEOTIDE SEQUENCE [LARGE SCALE GENOMIC DNA]</scope>
    <source>
        <strain evidence="1 2">SIP-G1</strain>
    </source>
</reference>